<feature type="binding site" evidence="4">
    <location>
        <position position="211"/>
    </location>
    <ligand>
        <name>pyridoxal 5'-phosphate</name>
        <dbReference type="ChEBI" id="CHEBI:597326"/>
    </ligand>
</feature>
<feature type="binding site" evidence="4">
    <location>
        <position position="214"/>
    </location>
    <ligand>
        <name>pyridoxal 5'-phosphate</name>
        <dbReference type="ChEBI" id="CHEBI:597326"/>
    </ligand>
</feature>
<evidence type="ECO:0000256" key="4">
    <source>
        <dbReference type="HAMAP-Rule" id="MF_01970"/>
    </source>
</evidence>
<dbReference type="HAMAP" id="MF_01970">
    <property type="entry name" value="Kynureninase"/>
    <property type="match status" value="1"/>
</dbReference>
<name>A0ABY6YZG2_9BACL</name>
<comment type="similarity">
    <text evidence="4 6">Belongs to the kynureninase family.</text>
</comment>
<dbReference type="Pfam" id="PF22580">
    <property type="entry name" value="KYNU_C"/>
    <property type="match status" value="1"/>
</dbReference>
<dbReference type="EC" id="3.7.1.3" evidence="4 5"/>
<evidence type="ECO:0000256" key="1">
    <source>
        <dbReference type="ARBA" id="ARBA00022642"/>
    </source>
</evidence>
<feature type="binding site" evidence="4">
    <location>
        <position position="102"/>
    </location>
    <ligand>
        <name>pyridoxal 5'-phosphate</name>
        <dbReference type="ChEBI" id="CHEBI:597326"/>
    </ligand>
</feature>
<evidence type="ECO:0000256" key="3">
    <source>
        <dbReference type="ARBA" id="ARBA00022898"/>
    </source>
</evidence>
<feature type="binding site" evidence="4">
    <location>
        <begin position="130"/>
        <end position="133"/>
    </location>
    <ligand>
        <name>pyridoxal 5'-phosphate</name>
        <dbReference type="ChEBI" id="CHEBI:597326"/>
    </ligand>
</feature>
<comment type="pathway">
    <text evidence="4 6">Amino-acid degradation; L-kynurenine degradation; L-alanine and anthranilate from L-kynurenine: step 1/1.</text>
</comment>
<evidence type="ECO:0000256" key="5">
    <source>
        <dbReference type="NCBIfam" id="TIGR01814"/>
    </source>
</evidence>
<organism evidence="7 8">
    <name type="scientific">Alicyclobacillus dauci</name>
    <dbReference type="NCBI Taxonomy" id="1475485"/>
    <lineage>
        <taxon>Bacteria</taxon>
        <taxon>Bacillati</taxon>
        <taxon>Bacillota</taxon>
        <taxon>Bacilli</taxon>
        <taxon>Bacillales</taxon>
        <taxon>Alicyclobacillaceae</taxon>
        <taxon>Alicyclobacillus</taxon>
    </lineage>
</organism>
<comment type="cofactor">
    <cofactor evidence="4 6">
        <name>pyridoxal 5'-phosphate</name>
        <dbReference type="ChEBI" id="CHEBI:597326"/>
    </cofactor>
</comment>
<dbReference type="InterPro" id="IPR010111">
    <property type="entry name" value="Kynureninase"/>
</dbReference>
<dbReference type="PANTHER" id="PTHR14084">
    <property type="entry name" value="KYNURENINASE"/>
    <property type="match status" value="1"/>
</dbReference>
<feature type="modified residue" description="N6-(pyridoxal phosphate)lysine" evidence="4">
    <location>
        <position position="237"/>
    </location>
</feature>
<feature type="binding site" evidence="4">
    <location>
        <position position="103"/>
    </location>
    <ligand>
        <name>pyridoxal 5'-phosphate</name>
        <dbReference type="ChEBI" id="CHEBI:597326"/>
    </ligand>
</feature>
<evidence type="ECO:0000313" key="7">
    <source>
        <dbReference type="EMBL" id="WAH36012.1"/>
    </source>
</evidence>
<keyword evidence="8" id="KW-1185">Reference proteome</keyword>
<sequence length="426" mass="47159">MPNNEEILAGARALDARDQLASFRSEFYLHENVVYLDGNSLGLLSKPSEDSLYSVIEQWKTLAIDGWQEGMYPWYDLSEKLGARVAELIGASPQEVIVTGSTTINLHQILSSFYHPTDKRNVILADELTFPSDLYAISSHLSLHGQNPGTYMRLASSRSEHLLEEDDIVEAMADDVALIVLPSVLYRSGQLLDIPRLTRAAHDRGILIAWDLCHSLGAVPHALSEWGVDFAFWCHYKYLNSGPGGVAGLYVNERHLGSSPGIAGWFSSDKSTQFDMTPSLRHATDAGAFQVGTPHVLSVAPLIGSLNLFEEARMERIREKSLQLTNYLMSLIDSELASYGFTVINPREAPRRGGHVALTHPEAVRIAKALKAAKVIPDFRAPNIIRLAPVALYTSFEDVAIAVLRLKSVMESKEYEKFANQRDIIA</sequence>
<evidence type="ECO:0000256" key="6">
    <source>
        <dbReference type="PIRNR" id="PIRNR038800"/>
    </source>
</evidence>
<keyword evidence="1 4" id="KW-0662">Pyridine nucleotide biosynthesis</keyword>
<dbReference type="InterPro" id="IPR015421">
    <property type="entry name" value="PyrdxlP-dep_Trfase_major"/>
</dbReference>
<keyword evidence="2 4" id="KW-0378">Hydrolase</keyword>
<evidence type="ECO:0000256" key="2">
    <source>
        <dbReference type="ARBA" id="ARBA00022801"/>
    </source>
</evidence>
<reference evidence="7" key="1">
    <citation type="submission" date="2022-08" db="EMBL/GenBank/DDBJ databases">
        <title>Alicyclobacillus dauci DSM2870, complete genome.</title>
        <authorList>
            <person name="Wang Q."/>
            <person name="Cai R."/>
            <person name="Wang Z."/>
        </authorList>
    </citation>
    <scope>NUCLEOTIDE SEQUENCE</scope>
    <source>
        <strain evidence="7">DSM 28700</strain>
    </source>
</reference>
<dbReference type="RefSeq" id="WP_268043309.1">
    <property type="nucleotide sequence ID" value="NZ_CP104064.1"/>
</dbReference>
<dbReference type="InterPro" id="IPR015422">
    <property type="entry name" value="PyrdxlP-dep_Trfase_small"/>
</dbReference>
<dbReference type="GO" id="GO:0030429">
    <property type="term" value="F:kynureninase activity"/>
    <property type="evidence" value="ECO:0007669"/>
    <property type="project" value="UniProtKB-EC"/>
</dbReference>
<protein>
    <recommendedName>
        <fullName evidence="4 5">Kynureninase</fullName>
        <ecNumber evidence="4 5">3.7.1.3</ecNumber>
    </recommendedName>
    <alternativeName>
        <fullName evidence="4">L-kynurenine hydrolase</fullName>
    </alternativeName>
</protein>
<dbReference type="Gene3D" id="3.40.640.10">
    <property type="entry name" value="Type I PLP-dependent aspartate aminotransferase-like (Major domain)"/>
    <property type="match status" value="1"/>
</dbReference>
<evidence type="ECO:0000313" key="8">
    <source>
        <dbReference type="Proteomes" id="UP001164803"/>
    </source>
</evidence>
<dbReference type="Gene3D" id="3.90.1150.10">
    <property type="entry name" value="Aspartate Aminotransferase, domain 1"/>
    <property type="match status" value="1"/>
</dbReference>
<comment type="caution">
    <text evidence="4">Lacks conserved residue(s) required for the propagation of feature annotation.</text>
</comment>
<comment type="pathway">
    <text evidence="4 6">Cofactor biosynthesis; NAD(+) biosynthesis; quinolinate from L-kynurenine: step 2/3.</text>
</comment>
<dbReference type="InterPro" id="IPR015424">
    <property type="entry name" value="PyrdxlP-dep_Trfase"/>
</dbReference>
<dbReference type="NCBIfam" id="TIGR01814">
    <property type="entry name" value="kynureninase"/>
    <property type="match status" value="1"/>
</dbReference>
<feature type="binding site" evidence="4">
    <location>
        <position position="236"/>
    </location>
    <ligand>
        <name>pyridoxal 5'-phosphate</name>
        <dbReference type="ChEBI" id="CHEBI:597326"/>
    </ligand>
</feature>
<comment type="catalytic activity">
    <reaction evidence="4 6">
        <text>L-kynurenine + H2O = anthranilate + L-alanine + H(+)</text>
        <dbReference type="Rhea" id="RHEA:16813"/>
        <dbReference type="ChEBI" id="CHEBI:15377"/>
        <dbReference type="ChEBI" id="CHEBI:15378"/>
        <dbReference type="ChEBI" id="CHEBI:16567"/>
        <dbReference type="ChEBI" id="CHEBI:57959"/>
        <dbReference type="ChEBI" id="CHEBI:57972"/>
        <dbReference type="EC" id="3.7.1.3"/>
    </reaction>
</comment>
<dbReference type="Proteomes" id="UP001164803">
    <property type="component" value="Chromosome"/>
</dbReference>
<dbReference type="SUPFAM" id="SSF53383">
    <property type="entry name" value="PLP-dependent transferases"/>
    <property type="match status" value="1"/>
</dbReference>
<keyword evidence="3 4" id="KW-0663">Pyridoxal phosphate</keyword>
<comment type="subunit">
    <text evidence="4 6">Homodimer.</text>
</comment>
<gene>
    <name evidence="4 7" type="primary">kynU</name>
    <name evidence="7" type="ORF">NZD86_17375</name>
</gene>
<comment type="catalytic activity">
    <reaction evidence="6">
        <text>3-hydroxy-L-kynurenine + H2O = 3-hydroxyanthranilate + L-alanine + H(+)</text>
        <dbReference type="Rhea" id="RHEA:25143"/>
        <dbReference type="ChEBI" id="CHEBI:15377"/>
        <dbReference type="ChEBI" id="CHEBI:15378"/>
        <dbReference type="ChEBI" id="CHEBI:36559"/>
        <dbReference type="ChEBI" id="CHEBI:57972"/>
        <dbReference type="ChEBI" id="CHEBI:58125"/>
        <dbReference type="EC" id="3.7.1.3"/>
    </reaction>
</comment>
<dbReference type="PANTHER" id="PTHR14084:SF0">
    <property type="entry name" value="KYNURENINASE"/>
    <property type="match status" value="1"/>
</dbReference>
<comment type="function">
    <text evidence="4 6">Catalyzes the cleavage of L-kynurenine (L-Kyn) and L-3-hydroxykynurenine (L-3OHKyn) into anthranilic acid (AA) and 3-hydroxyanthranilic acid (3-OHAA), respectively.</text>
</comment>
<dbReference type="PIRSF" id="PIRSF038800">
    <property type="entry name" value="KYNU"/>
    <property type="match status" value="1"/>
</dbReference>
<dbReference type="EMBL" id="CP104064">
    <property type="protein sequence ID" value="WAH36012.1"/>
    <property type="molecule type" value="Genomic_DNA"/>
</dbReference>
<feature type="binding site" evidence="4">
    <location>
        <position position="265"/>
    </location>
    <ligand>
        <name>pyridoxal 5'-phosphate</name>
        <dbReference type="ChEBI" id="CHEBI:597326"/>
    </ligand>
</feature>
<feature type="binding site" evidence="4">
    <location>
        <position position="293"/>
    </location>
    <ligand>
        <name>pyridoxal 5'-phosphate</name>
        <dbReference type="ChEBI" id="CHEBI:597326"/>
    </ligand>
</feature>
<accession>A0ABY6YZG2</accession>
<proteinExistence type="inferred from homology"/>